<sequence>MIRTTTLAATALLCLASILPAAAQDVLIRRAKVHTATDRGTLADADVLVQGGVIRGVGPGLAAPAGIEVVEAGGRPLTPGLFAGLTALGLEEISGERDTVDHAIDFSQVATVDAQWRPEFDPVPAYNPRSAAIAVNRVEGLTFTMLAPGSMGGGSFVTGQGEAVRLDGRFDATLDGSRTLFVDLGGGAVRQAGGSRAALYMLLEQAIAEAARTGTALTLADAGRGLLTPAGRETFARYLDGGRVVFYVDRAADIVQALKLAERHGFEPIIAGGAEAWEVADLLATRGVPVLVDALANLPSDFEHLGARLDNAARLHAAGVPVGFTQSGDATHNARKIRQLAGVAAANGLPWEAALAGITSVPAQAFGVGDRVGRIAVGQRADLVLWSGDPLEVTTGADQVWIAGRPDPMRSRQTELRDRYLGETGGWPRGYVK</sequence>
<keyword evidence="1" id="KW-0732">Signal</keyword>
<organism evidence="3">
    <name type="scientific">Coralloluteibacterium stylophorae</name>
    <dbReference type="NCBI Taxonomy" id="1776034"/>
    <lineage>
        <taxon>Bacteria</taxon>
        <taxon>Pseudomonadati</taxon>
        <taxon>Pseudomonadota</taxon>
        <taxon>Gammaproteobacteria</taxon>
        <taxon>Lysobacterales</taxon>
        <taxon>Lysobacteraceae</taxon>
        <taxon>Coralloluteibacterium</taxon>
    </lineage>
</organism>
<dbReference type="Pfam" id="PF01979">
    <property type="entry name" value="Amidohydro_1"/>
    <property type="match status" value="1"/>
</dbReference>
<feature type="signal peptide" evidence="1">
    <location>
        <begin position="1"/>
        <end position="23"/>
    </location>
</feature>
<proteinExistence type="predicted"/>
<dbReference type="EMBL" id="JAGQFT020000008">
    <property type="protein sequence ID" value="MBS7458019.1"/>
    <property type="molecule type" value="Genomic_DNA"/>
</dbReference>
<evidence type="ECO:0000259" key="2">
    <source>
        <dbReference type="Pfam" id="PF01979"/>
    </source>
</evidence>
<dbReference type="InterPro" id="IPR006680">
    <property type="entry name" value="Amidohydro-rel"/>
</dbReference>
<dbReference type="PANTHER" id="PTHR43135:SF3">
    <property type="entry name" value="ALPHA-D-RIBOSE 1-METHYLPHOSPHONATE 5-TRIPHOSPHATE DIPHOSPHATASE"/>
    <property type="match status" value="1"/>
</dbReference>
<dbReference type="SUPFAM" id="SSF51556">
    <property type="entry name" value="Metallo-dependent hydrolases"/>
    <property type="match status" value="1"/>
</dbReference>
<reference evidence="3" key="2">
    <citation type="submission" date="2021-04" db="EMBL/GenBank/DDBJ databases">
        <authorList>
            <person name="Karlyshev A.V."/>
        </authorList>
    </citation>
    <scope>NUCLEOTIDE SEQUENCE</scope>
    <source>
        <strain evidence="3">LMG 29479</strain>
    </source>
</reference>
<feature type="chain" id="PRO_5042774239" evidence="1">
    <location>
        <begin position="24"/>
        <end position="433"/>
    </location>
</feature>
<feature type="domain" description="Amidohydrolase-related" evidence="2">
    <location>
        <begin position="254"/>
        <end position="396"/>
    </location>
</feature>
<name>A0A8J7VUR2_9GAMM</name>
<reference evidence="4 5" key="1">
    <citation type="journal article" date="2021" name="Microbiol. Resour. Announc.">
        <title>Draft Genome Sequence of Coralloluteibacterium stylophorae LMG 29479T.</title>
        <authorList>
            <person name="Karlyshev A.V."/>
            <person name="Kudryashova E.B."/>
            <person name="Ariskina E.V."/>
            <person name="Conroy A.P."/>
            <person name="Abidueva E.Y."/>
        </authorList>
    </citation>
    <scope>NUCLEOTIDE SEQUENCE [LARGE SCALE GENOMIC DNA]</scope>
    <source>
        <strain evidence="4 5">LMG 29479</strain>
    </source>
</reference>
<dbReference type="AlphaFoldDB" id="A0A8J7VUR2"/>
<protein>
    <submittedName>
        <fullName evidence="3">Amidohydrolase family protein</fullName>
    </submittedName>
</protein>
<dbReference type="SUPFAM" id="SSF51338">
    <property type="entry name" value="Composite domain of metallo-dependent hydrolases"/>
    <property type="match status" value="1"/>
</dbReference>
<accession>A0A8J7VUR2</accession>
<evidence type="ECO:0000313" key="3">
    <source>
        <dbReference type="EMBL" id="MBR0562336.1"/>
    </source>
</evidence>
<dbReference type="InterPro" id="IPR051781">
    <property type="entry name" value="Metallo-dep_Hydrolase"/>
</dbReference>
<evidence type="ECO:0000313" key="5">
    <source>
        <dbReference type="Proteomes" id="UP000675747"/>
    </source>
</evidence>
<evidence type="ECO:0000313" key="4">
    <source>
        <dbReference type="EMBL" id="MBS7458019.1"/>
    </source>
</evidence>
<dbReference type="InterPro" id="IPR011059">
    <property type="entry name" value="Metal-dep_hydrolase_composite"/>
</dbReference>
<gene>
    <name evidence="4" type="ORF">KB893_012845</name>
    <name evidence="3" type="ORF">KB893_07390</name>
</gene>
<dbReference type="RefSeq" id="WP_211926278.1">
    <property type="nucleotide sequence ID" value="NZ_JAGQFT020000008.1"/>
</dbReference>
<dbReference type="InterPro" id="IPR032466">
    <property type="entry name" value="Metal_Hydrolase"/>
</dbReference>
<keyword evidence="5" id="KW-1185">Reference proteome</keyword>
<dbReference type="Proteomes" id="UP000675747">
    <property type="component" value="Unassembled WGS sequence"/>
</dbReference>
<evidence type="ECO:0000256" key="1">
    <source>
        <dbReference type="SAM" id="SignalP"/>
    </source>
</evidence>
<dbReference type="EMBL" id="JAGQFT010000045">
    <property type="protein sequence ID" value="MBR0562336.1"/>
    <property type="molecule type" value="Genomic_DNA"/>
</dbReference>
<dbReference type="GO" id="GO:0016810">
    <property type="term" value="F:hydrolase activity, acting on carbon-nitrogen (but not peptide) bonds"/>
    <property type="evidence" value="ECO:0007669"/>
    <property type="project" value="InterPro"/>
</dbReference>
<dbReference type="PANTHER" id="PTHR43135">
    <property type="entry name" value="ALPHA-D-RIBOSE 1-METHYLPHOSPHONATE 5-TRIPHOSPHATE DIPHOSPHATASE"/>
    <property type="match status" value="1"/>
</dbReference>
<comment type="caution">
    <text evidence="3">The sequence shown here is derived from an EMBL/GenBank/DDBJ whole genome shotgun (WGS) entry which is preliminary data.</text>
</comment>
<dbReference type="Gene3D" id="3.20.20.140">
    <property type="entry name" value="Metal-dependent hydrolases"/>
    <property type="match status" value="1"/>
</dbReference>
<dbReference type="Gene3D" id="2.30.40.10">
    <property type="entry name" value="Urease, subunit C, domain 1"/>
    <property type="match status" value="1"/>
</dbReference>